<evidence type="ECO:0000259" key="2">
    <source>
        <dbReference type="Pfam" id="PF26650"/>
    </source>
</evidence>
<proteinExistence type="predicted"/>
<dbReference type="AlphaFoldDB" id="A0ABD5W756"/>
<keyword evidence="1" id="KW-1133">Transmembrane helix</keyword>
<feature type="transmembrane region" description="Helical" evidence="1">
    <location>
        <begin position="102"/>
        <end position="123"/>
    </location>
</feature>
<name>A0ABD5W756_9EURY</name>
<evidence type="ECO:0000256" key="1">
    <source>
        <dbReference type="SAM" id="Phobius"/>
    </source>
</evidence>
<accession>A0ABD5W756</accession>
<keyword evidence="1" id="KW-0812">Transmembrane</keyword>
<dbReference type="Proteomes" id="UP001596461">
    <property type="component" value="Unassembled WGS sequence"/>
</dbReference>
<feature type="transmembrane region" description="Helical" evidence="1">
    <location>
        <begin position="57"/>
        <end position="75"/>
    </location>
</feature>
<keyword evidence="1" id="KW-0472">Membrane</keyword>
<gene>
    <name evidence="3" type="ORF">ACFQL9_05070</name>
</gene>
<dbReference type="EMBL" id="JBHTAH010000003">
    <property type="protein sequence ID" value="MFC7069007.1"/>
    <property type="molecule type" value="Genomic_DNA"/>
</dbReference>
<feature type="domain" description="DUF8215" evidence="2">
    <location>
        <begin position="21"/>
        <end position="151"/>
    </location>
</feature>
<evidence type="ECO:0000313" key="4">
    <source>
        <dbReference type="Proteomes" id="UP001596461"/>
    </source>
</evidence>
<comment type="caution">
    <text evidence="3">The sequence shown here is derived from an EMBL/GenBank/DDBJ whole genome shotgun (WGS) entry which is preliminary data.</text>
</comment>
<dbReference type="InterPro" id="IPR058528">
    <property type="entry name" value="DUF8215"/>
</dbReference>
<dbReference type="RefSeq" id="WP_284030891.1">
    <property type="nucleotide sequence ID" value="NZ_CP126154.1"/>
</dbReference>
<keyword evidence="4" id="KW-1185">Reference proteome</keyword>
<reference evidence="3 4" key="1">
    <citation type="journal article" date="2019" name="Int. J. Syst. Evol. Microbiol.">
        <title>The Global Catalogue of Microorganisms (GCM) 10K type strain sequencing project: providing services to taxonomists for standard genome sequencing and annotation.</title>
        <authorList>
            <consortium name="The Broad Institute Genomics Platform"/>
            <consortium name="The Broad Institute Genome Sequencing Center for Infectious Disease"/>
            <person name="Wu L."/>
            <person name="Ma J."/>
        </authorList>
    </citation>
    <scope>NUCLEOTIDE SEQUENCE [LARGE SCALE GENOMIC DNA]</scope>
    <source>
        <strain evidence="3 4">DT31</strain>
    </source>
</reference>
<organism evidence="3 4">
    <name type="scientific">Halobaculum lipolyticum</name>
    <dbReference type="NCBI Taxonomy" id="3032001"/>
    <lineage>
        <taxon>Archaea</taxon>
        <taxon>Methanobacteriati</taxon>
        <taxon>Methanobacteriota</taxon>
        <taxon>Stenosarchaea group</taxon>
        <taxon>Halobacteria</taxon>
        <taxon>Halobacteriales</taxon>
        <taxon>Haloferacaceae</taxon>
        <taxon>Halobaculum</taxon>
    </lineage>
</organism>
<protein>
    <recommendedName>
        <fullName evidence="2">DUF8215 domain-containing protein</fullName>
    </recommendedName>
</protein>
<dbReference type="Pfam" id="PF26650">
    <property type="entry name" value="DUF8215"/>
    <property type="match status" value="1"/>
</dbReference>
<evidence type="ECO:0000313" key="3">
    <source>
        <dbReference type="EMBL" id="MFC7069007.1"/>
    </source>
</evidence>
<feature type="transmembrane region" description="Helical" evidence="1">
    <location>
        <begin position="129"/>
        <end position="154"/>
    </location>
</feature>
<sequence>MSDGRDGVERAATRRAERHGNDSLGRFLEDVFDTFIEHGLVAFPGLLVAIRAVPRDASVPLVFGYVALLSGLALVRHDRLRRRADRFAPWPRGLASGLWVRVVYYNAAVLAVAGLAVLGSAVGGGLETVLAALTVAFAFVVGLAFPHAFAAAPVAGPDPDDRYRDVYALRADRRRRER</sequence>
<dbReference type="GeneID" id="81125745"/>